<feature type="transmembrane region" description="Helical" evidence="1">
    <location>
        <begin position="37"/>
        <end position="57"/>
    </location>
</feature>
<dbReference type="RefSeq" id="WP_321565620.1">
    <property type="nucleotide sequence ID" value="NZ_CP139558.1"/>
</dbReference>
<name>A0ABZ0TU20_9SPHI</name>
<dbReference type="EMBL" id="CP139558">
    <property type="protein sequence ID" value="WPU96526.1"/>
    <property type="molecule type" value="Genomic_DNA"/>
</dbReference>
<keyword evidence="3" id="KW-1185">Reference proteome</keyword>
<keyword evidence="1" id="KW-1133">Transmembrane helix</keyword>
<keyword evidence="1" id="KW-0472">Membrane</keyword>
<protein>
    <submittedName>
        <fullName evidence="2">Uncharacterized protein</fullName>
    </submittedName>
</protein>
<gene>
    <name evidence="2" type="ORF">SNE25_13460</name>
</gene>
<evidence type="ECO:0000256" key="1">
    <source>
        <dbReference type="SAM" id="Phobius"/>
    </source>
</evidence>
<accession>A0ABZ0TU20</accession>
<evidence type="ECO:0000313" key="2">
    <source>
        <dbReference type="EMBL" id="WPU96526.1"/>
    </source>
</evidence>
<organism evidence="2 3">
    <name type="scientific">Mucilaginibacter sabulilitoris</name>
    <dbReference type="NCBI Taxonomy" id="1173583"/>
    <lineage>
        <taxon>Bacteria</taxon>
        <taxon>Pseudomonadati</taxon>
        <taxon>Bacteroidota</taxon>
        <taxon>Sphingobacteriia</taxon>
        <taxon>Sphingobacteriales</taxon>
        <taxon>Sphingobacteriaceae</taxon>
        <taxon>Mucilaginibacter</taxon>
    </lineage>
</organism>
<proteinExistence type="predicted"/>
<reference evidence="2 3" key="1">
    <citation type="submission" date="2023-11" db="EMBL/GenBank/DDBJ databases">
        <title>Analysis of the Genomes of Mucilaginibacter gossypii cycad 4 and M. sabulilitoris SNA2: microbes with the potential for plant growth promotion.</title>
        <authorList>
            <person name="Hirsch A.M."/>
            <person name="Humm E."/>
            <person name="Rubbi M."/>
            <person name="Del Vecchio G."/>
            <person name="Ha S.M."/>
            <person name="Pellegrini M."/>
            <person name="Gunsalus R.P."/>
        </authorList>
    </citation>
    <scope>NUCLEOTIDE SEQUENCE [LARGE SCALE GENOMIC DNA]</scope>
    <source>
        <strain evidence="2 3">SNA2</strain>
    </source>
</reference>
<dbReference type="Proteomes" id="UP001324380">
    <property type="component" value="Chromosome"/>
</dbReference>
<sequence>MEELAIFRIFSSFPLFGLLLPDLSSLFIYPPRGISGAHIYVEGFLLLGVVICTAGIWRSQRKIKSTNSIQITHGS</sequence>
<feature type="transmembrane region" description="Helical" evidence="1">
    <location>
        <begin position="12"/>
        <end position="31"/>
    </location>
</feature>
<evidence type="ECO:0000313" key="3">
    <source>
        <dbReference type="Proteomes" id="UP001324380"/>
    </source>
</evidence>
<keyword evidence="1" id="KW-0812">Transmembrane</keyword>